<dbReference type="InterPro" id="IPR036979">
    <property type="entry name" value="CM_dom_sf"/>
</dbReference>
<dbReference type="SMART" id="SM00830">
    <property type="entry name" value="CM_2"/>
    <property type="match status" value="1"/>
</dbReference>
<dbReference type="OrthoDB" id="3213864at2"/>
<feature type="domain" description="Chorismate mutase" evidence="1">
    <location>
        <begin position="22"/>
        <end position="104"/>
    </location>
</feature>
<evidence type="ECO:0000313" key="2">
    <source>
        <dbReference type="EMBL" id="ONH33839.1"/>
    </source>
</evidence>
<dbReference type="RefSeq" id="WP_076812317.1">
    <property type="nucleotide sequence ID" value="NZ_MOMC01000002.1"/>
</dbReference>
<gene>
    <name evidence="2" type="ORF">BL253_00545</name>
</gene>
<comment type="caution">
    <text evidence="2">The sequence shown here is derived from an EMBL/GenBank/DDBJ whole genome shotgun (WGS) entry which is preliminary data.</text>
</comment>
<evidence type="ECO:0000313" key="3">
    <source>
        <dbReference type="Proteomes" id="UP000188929"/>
    </source>
</evidence>
<dbReference type="SUPFAM" id="SSF48600">
    <property type="entry name" value="Chorismate mutase II"/>
    <property type="match status" value="1"/>
</dbReference>
<dbReference type="GO" id="GO:0004106">
    <property type="term" value="F:chorismate mutase activity"/>
    <property type="evidence" value="ECO:0007669"/>
    <property type="project" value="InterPro"/>
</dbReference>
<name>A0A1V2ILJ3_9ACTN</name>
<dbReference type="Proteomes" id="UP000188929">
    <property type="component" value="Unassembled WGS sequence"/>
</dbReference>
<dbReference type="InterPro" id="IPR002701">
    <property type="entry name" value="CM_II_prokaryot"/>
</dbReference>
<keyword evidence="3" id="KW-1185">Reference proteome</keyword>
<protein>
    <submittedName>
        <fullName evidence="2">Chorismate mutase</fullName>
    </submittedName>
</protein>
<dbReference type="EMBL" id="MOMC01000002">
    <property type="protein sequence ID" value="ONH33839.1"/>
    <property type="molecule type" value="Genomic_DNA"/>
</dbReference>
<dbReference type="Gene3D" id="1.20.59.10">
    <property type="entry name" value="Chorismate mutase"/>
    <property type="match status" value="1"/>
</dbReference>
<organism evidence="2 3">
    <name type="scientific">Pseudofrankia asymbiotica</name>
    <dbReference type="NCBI Taxonomy" id="1834516"/>
    <lineage>
        <taxon>Bacteria</taxon>
        <taxon>Bacillati</taxon>
        <taxon>Actinomycetota</taxon>
        <taxon>Actinomycetes</taxon>
        <taxon>Frankiales</taxon>
        <taxon>Frankiaceae</taxon>
        <taxon>Pseudofrankia</taxon>
    </lineage>
</organism>
<reference evidence="3" key="1">
    <citation type="submission" date="2016-10" db="EMBL/GenBank/DDBJ databases">
        <title>Frankia sp. NRRL B-16386 Genome sequencing.</title>
        <authorList>
            <person name="Ghodhbane-Gtari F."/>
            <person name="Swanson E."/>
            <person name="Gueddou A."/>
            <person name="Hezbri K."/>
            <person name="Ktari K."/>
            <person name="Nouioui I."/>
            <person name="Morris K."/>
            <person name="Simpson S."/>
            <person name="Abebe-Akele F."/>
            <person name="Thomas K."/>
            <person name="Gtari M."/>
            <person name="Tisa L.S."/>
        </authorList>
    </citation>
    <scope>NUCLEOTIDE SEQUENCE [LARGE SCALE GENOMIC DNA]</scope>
    <source>
        <strain evidence="3">NRRL B-16386</strain>
    </source>
</reference>
<dbReference type="Pfam" id="PF01817">
    <property type="entry name" value="CM_2"/>
    <property type="match status" value="1"/>
</dbReference>
<dbReference type="STRING" id="1834516.BL253_00545"/>
<evidence type="ECO:0000259" key="1">
    <source>
        <dbReference type="PROSITE" id="PS51168"/>
    </source>
</evidence>
<dbReference type="PROSITE" id="PS51168">
    <property type="entry name" value="CHORISMATE_MUT_2"/>
    <property type="match status" value="1"/>
</dbReference>
<sequence length="104" mass="10986">MSNTVDASLDGTLAAGSAAPTAPTITTIDEGRRLIDDLDVQLRDLVAVRRDISRQIQALRGADGGPRVQHGRENEIIAAWADELGPRGVEIALAVLTLCRGSLT</sequence>
<proteinExistence type="predicted"/>
<dbReference type="NCBIfam" id="NF005894">
    <property type="entry name" value="PRK07857.1"/>
    <property type="match status" value="1"/>
</dbReference>
<dbReference type="GO" id="GO:0046417">
    <property type="term" value="P:chorismate metabolic process"/>
    <property type="evidence" value="ECO:0007669"/>
    <property type="project" value="InterPro"/>
</dbReference>
<dbReference type="InterPro" id="IPR036263">
    <property type="entry name" value="Chorismate_II_sf"/>
</dbReference>
<accession>A0A1V2ILJ3</accession>
<dbReference type="AlphaFoldDB" id="A0A1V2ILJ3"/>